<dbReference type="GO" id="GO:0060294">
    <property type="term" value="P:cilium movement involved in cell motility"/>
    <property type="evidence" value="ECO:0007669"/>
    <property type="project" value="UniProtKB-UniRule"/>
</dbReference>
<dbReference type="Pfam" id="PF03148">
    <property type="entry name" value="Tektin"/>
    <property type="match status" value="1"/>
</dbReference>
<sequence>MLKRNNRVHCEMEFLGHTQKARYMFGSGKNSTGTGTLPTITRQNSTLRVQDFYPNPRYFQRSLTQIPWQRQQNANSLPQRAESPLSMNKKAMFSFGNTNLNSFKPAPVHQSHPVSLYTSYTPNEWERFNQSNYFTSDYLRSGAEKLRLDTARMCKEADEKTQRTQSNSGKRLGERISDIVFWKNELHHEINNIISATSELKNAKRMLEKTLAETENPLNLVRECLHNRAQKRGIEMVHDDPEKNLVKEVETMKICQDKLQGMIEKVTIQLSRNTAAQLELQKDSGNKVVAQNLDENAFHLRNLSTDISYQSGVEKIDTTITVPETWCMFTNNNIKQCQAERASSKHLCSEINTLLQICCSDMWQQWNMTNQALTDRIKELATAKNRLQTHLSKVLQEIFDMNKSIEYLKKSIQSKQAPLQVAQTRLGTRLLRPNMESCCDPAYVWLVGEVGEITETVECLIKKLHHAENAVQDLHVLKSNLEADINNKSHSLFIDREKCLSLRKTFPLAPICSIYTITKPNIPIHC</sequence>
<keyword evidence="3" id="KW-0969">Cilium</keyword>
<dbReference type="Proteomes" id="UP001162480">
    <property type="component" value="Chromosome 7"/>
</dbReference>
<dbReference type="GO" id="GO:0005634">
    <property type="term" value="C:nucleus"/>
    <property type="evidence" value="ECO:0007669"/>
    <property type="project" value="TreeGrafter"/>
</dbReference>
<evidence type="ECO:0000313" key="4">
    <source>
        <dbReference type="EMBL" id="CAI9726144.1"/>
    </source>
</evidence>
<dbReference type="EMBL" id="OX597820">
    <property type="protein sequence ID" value="CAI9726144.1"/>
    <property type="molecule type" value="Genomic_DNA"/>
</dbReference>
<organism evidence="4 5">
    <name type="scientific">Octopus vulgaris</name>
    <name type="common">Common octopus</name>
    <dbReference type="NCBI Taxonomy" id="6645"/>
    <lineage>
        <taxon>Eukaryota</taxon>
        <taxon>Metazoa</taxon>
        <taxon>Spiralia</taxon>
        <taxon>Lophotrochozoa</taxon>
        <taxon>Mollusca</taxon>
        <taxon>Cephalopoda</taxon>
        <taxon>Coleoidea</taxon>
        <taxon>Octopodiformes</taxon>
        <taxon>Octopoda</taxon>
        <taxon>Incirrata</taxon>
        <taxon>Octopodidae</taxon>
        <taxon>Octopus</taxon>
    </lineage>
</organism>
<dbReference type="GO" id="GO:0005930">
    <property type="term" value="C:axoneme"/>
    <property type="evidence" value="ECO:0007669"/>
    <property type="project" value="UniProtKB-SubCell"/>
</dbReference>
<dbReference type="GO" id="GO:0015630">
    <property type="term" value="C:microtubule cytoskeleton"/>
    <property type="evidence" value="ECO:0007669"/>
    <property type="project" value="UniProtKB-UniRule"/>
</dbReference>
<gene>
    <name evidence="4" type="ORF">OCTVUL_1B010441</name>
</gene>
<accession>A0AA36B209</accession>
<dbReference type="PRINTS" id="PR00511">
    <property type="entry name" value="TEKTIN"/>
</dbReference>
<dbReference type="InterPro" id="IPR000435">
    <property type="entry name" value="Tektins"/>
</dbReference>
<dbReference type="PANTHER" id="PTHR19960">
    <property type="entry name" value="TEKTIN"/>
    <property type="match status" value="1"/>
</dbReference>
<protein>
    <recommendedName>
        <fullName evidence="3">Tektin</fullName>
    </recommendedName>
</protein>
<reference evidence="4" key="1">
    <citation type="submission" date="2023-08" db="EMBL/GenBank/DDBJ databases">
        <authorList>
            <person name="Alioto T."/>
            <person name="Alioto T."/>
            <person name="Gomez Garrido J."/>
        </authorList>
    </citation>
    <scope>NUCLEOTIDE SEQUENCE</scope>
</reference>
<comment type="similarity">
    <text evidence="1 3">Belongs to the tektin family.</text>
</comment>
<dbReference type="PANTHER" id="PTHR19960:SF11">
    <property type="entry name" value="TEKTIN"/>
    <property type="match status" value="1"/>
</dbReference>
<dbReference type="AlphaFoldDB" id="A0AA36B209"/>
<evidence type="ECO:0000256" key="1">
    <source>
        <dbReference type="ARBA" id="ARBA00007209"/>
    </source>
</evidence>
<evidence type="ECO:0000256" key="3">
    <source>
        <dbReference type="RuleBase" id="RU367040"/>
    </source>
</evidence>
<keyword evidence="2" id="KW-0963">Cytoplasm</keyword>
<dbReference type="InterPro" id="IPR048256">
    <property type="entry name" value="Tektin-like"/>
</dbReference>
<proteinExistence type="inferred from homology"/>
<keyword evidence="5" id="KW-1185">Reference proteome</keyword>
<dbReference type="GO" id="GO:0060271">
    <property type="term" value="P:cilium assembly"/>
    <property type="evidence" value="ECO:0007669"/>
    <property type="project" value="UniProtKB-UniRule"/>
</dbReference>
<keyword evidence="3" id="KW-0282">Flagellum</keyword>
<keyword evidence="3" id="KW-0966">Cell projection</keyword>
<evidence type="ECO:0000256" key="2">
    <source>
        <dbReference type="ARBA" id="ARBA00022490"/>
    </source>
</evidence>
<comment type="subcellular location">
    <subcellularLocation>
        <location evidence="3">Cytoplasm</location>
        <location evidence="3">Cytoskeleton</location>
        <location evidence="3">Cilium axoneme</location>
    </subcellularLocation>
</comment>
<name>A0AA36B209_OCTVU</name>
<evidence type="ECO:0000313" key="5">
    <source>
        <dbReference type="Proteomes" id="UP001162480"/>
    </source>
</evidence>